<dbReference type="InterPro" id="IPR045114">
    <property type="entry name" value="Csn12-like"/>
</dbReference>
<evidence type="ECO:0000313" key="5">
    <source>
        <dbReference type="EMBL" id="CAF3687044.1"/>
    </source>
</evidence>
<dbReference type="EMBL" id="CAJOBC010001590">
    <property type="protein sequence ID" value="CAF3687044.1"/>
    <property type="molecule type" value="Genomic_DNA"/>
</dbReference>
<dbReference type="GO" id="GO:0003690">
    <property type="term" value="F:double-stranded DNA binding"/>
    <property type="evidence" value="ECO:0007669"/>
    <property type="project" value="InterPro"/>
</dbReference>
<dbReference type="GO" id="GO:0003723">
    <property type="term" value="F:RNA binding"/>
    <property type="evidence" value="ECO:0007669"/>
    <property type="project" value="InterPro"/>
</dbReference>
<dbReference type="OrthoDB" id="347018at2759"/>
<protein>
    <recommendedName>
        <fullName evidence="7">PCI domain-containing protein</fullName>
    </recommendedName>
</protein>
<keyword evidence="6" id="KW-1185">Reference proteome</keyword>
<dbReference type="Proteomes" id="UP000663829">
    <property type="component" value="Unassembled WGS sequence"/>
</dbReference>
<dbReference type="Proteomes" id="UP000682733">
    <property type="component" value="Unassembled WGS sequence"/>
</dbReference>
<dbReference type="SMART" id="SM00753">
    <property type="entry name" value="PAM"/>
    <property type="match status" value="1"/>
</dbReference>
<gene>
    <name evidence="3" type="ORF">GPM918_LOCUS8850</name>
    <name evidence="2" type="ORF">OVA965_LOCUS1287</name>
    <name evidence="5" type="ORF">SRO942_LOCUS8851</name>
    <name evidence="4" type="ORF">TMI583_LOCUS1288</name>
</gene>
<dbReference type="EMBL" id="CAJNOK010000231">
    <property type="protein sequence ID" value="CAF0738435.1"/>
    <property type="molecule type" value="Genomic_DNA"/>
</dbReference>
<accession>A0A814A0F2</accession>
<organism evidence="3 6">
    <name type="scientific">Didymodactylos carnosus</name>
    <dbReference type="NCBI Taxonomy" id="1234261"/>
    <lineage>
        <taxon>Eukaryota</taxon>
        <taxon>Metazoa</taxon>
        <taxon>Spiralia</taxon>
        <taxon>Gnathifera</taxon>
        <taxon>Rotifera</taxon>
        <taxon>Eurotatoria</taxon>
        <taxon>Bdelloidea</taxon>
        <taxon>Philodinida</taxon>
        <taxon>Philodinidae</taxon>
        <taxon>Didymodactylos</taxon>
    </lineage>
</organism>
<dbReference type="InterPro" id="IPR036388">
    <property type="entry name" value="WH-like_DNA-bd_sf"/>
</dbReference>
<dbReference type="GO" id="GO:0000973">
    <property type="term" value="P:post-transcriptional tethering of RNA polymerase II gene DNA at nuclear periphery"/>
    <property type="evidence" value="ECO:0007669"/>
    <property type="project" value="TreeGrafter"/>
</dbReference>
<name>A0A814A0F2_9BILA</name>
<dbReference type="EMBL" id="CAJNOQ010001590">
    <property type="protein sequence ID" value="CAF0905186.1"/>
    <property type="molecule type" value="Genomic_DNA"/>
</dbReference>
<dbReference type="Proteomes" id="UP000677228">
    <property type="component" value="Unassembled WGS sequence"/>
</dbReference>
<evidence type="ECO:0000313" key="3">
    <source>
        <dbReference type="EMBL" id="CAF0905186.1"/>
    </source>
</evidence>
<dbReference type="GO" id="GO:0070390">
    <property type="term" value="C:transcription export complex 2"/>
    <property type="evidence" value="ECO:0007669"/>
    <property type="project" value="TreeGrafter"/>
</dbReference>
<dbReference type="AlphaFoldDB" id="A0A814A0F2"/>
<comment type="caution">
    <text evidence="3">The sequence shown here is derived from an EMBL/GenBank/DDBJ whole genome shotgun (WGS) entry which is preliminary data.</text>
</comment>
<dbReference type="GO" id="GO:0016973">
    <property type="term" value="P:poly(A)+ mRNA export from nucleus"/>
    <property type="evidence" value="ECO:0007669"/>
    <property type="project" value="TreeGrafter"/>
</dbReference>
<dbReference type="EMBL" id="CAJOBA010000231">
    <property type="protein sequence ID" value="CAF3515531.1"/>
    <property type="molecule type" value="Genomic_DNA"/>
</dbReference>
<dbReference type="GO" id="GO:0006368">
    <property type="term" value="P:transcription elongation by RNA polymerase II"/>
    <property type="evidence" value="ECO:0007669"/>
    <property type="project" value="TreeGrafter"/>
</dbReference>
<evidence type="ECO:0000313" key="2">
    <source>
        <dbReference type="EMBL" id="CAF0738435.1"/>
    </source>
</evidence>
<evidence type="ECO:0000313" key="4">
    <source>
        <dbReference type="EMBL" id="CAF3515531.1"/>
    </source>
</evidence>
<sequence>METYADAQDTSDVGDDFIYARTKHDFIDSILNTAQLHDGNLLQDLLNVSRMHKISTIDFSPTPNDTSPDNVEVGIDHIWKTIAINHWLVCQRLNANDVNQAYQYQLKKFHSLLAIFNNYSKSVAGLSDNENDEYGGRQITSLNNMPDEPTFLLPVFNRIVHELRLLSLLVHYNNDINNENTDLDDDLTNNSTVSTCINLISSAMNVVQRLPSTGVDLQSTSSERLLKQHTQQESRTSPVIYSSYILTYRYFLAKSLMFKHRYDEAIEHFEYVFKNSYSQTSSIKNKQKTLLYLTICKMLYGFTPKLQIIEKYNLTTLYNLIYPIKIGSLALFNERIKQYEEELFDNGLLFLIENLKLICIRNLFRHYLVVIEKQQLTKIPLESCLLVLLNFQQNELYTINELIDLLNIMVQSGMIKGYISHKFRFFVISKNDPFPKQYRFTSLLNN</sequence>
<comment type="similarity">
    <text evidence="1">Belongs to the CSN12 family.</text>
</comment>
<dbReference type="Proteomes" id="UP000681722">
    <property type="component" value="Unassembled WGS sequence"/>
</dbReference>
<evidence type="ECO:0008006" key="7">
    <source>
        <dbReference type="Google" id="ProtNLM"/>
    </source>
</evidence>
<dbReference type="PANTHER" id="PTHR12732">
    <property type="entry name" value="UNCHARACTERIZED PROTEASOME COMPONENT REGION PCI-CONTAINING"/>
    <property type="match status" value="1"/>
</dbReference>
<evidence type="ECO:0000313" key="6">
    <source>
        <dbReference type="Proteomes" id="UP000663829"/>
    </source>
</evidence>
<dbReference type="PANTHER" id="PTHR12732:SF0">
    <property type="entry name" value="PCI DOMAIN-CONTAINING PROTEIN 2"/>
    <property type="match status" value="1"/>
</dbReference>
<dbReference type="Gene3D" id="1.10.10.10">
    <property type="entry name" value="Winged helix-like DNA-binding domain superfamily/Winged helix DNA-binding domain"/>
    <property type="match status" value="1"/>
</dbReference>
<reference evidence="3" key="1">
    <citation type="submission" date="2021-02" db="EMBL/GenBank/DDBJ databases">
        <authorList>
            <person name="Nowell W R."/>
        </authorList>
    </citation>
    <scope>NUCLEOTIDE SEQUENCE</scope>
</reference>
<proteinExistence type="inferred from homology"/>
<evidence type="ECO:0000256" key="1">
    <source>
        <dbReference type="ARBA" id="ARBA00025771"/>
    </source>
</evidence>